<keyword evidence="1" id="KW-0378">Hydrolase</keyword>
<proteinExistence type="predicted"/>
<evidence type="ECO:0000313" key="5">
    <source>
        <dbReference type="Proteomes" id="UP000238348"/>
    </source>
</evidence>
<gene>
    <name evidence="4" type="ORF">SOCE26_011040</name>
</gene>
<evidence type="ECO:0000259" key="3">
    <source>
        <dbReference type="Pfam" id="PF00561"/>
    </source>
</evidence>
<dbReference type="SUPFAM" id="SSF53474">
    <property type="entry name" value="alpha/beta-Hydrolases"/>
    <property type="match status" value="1"/>
</dbReference>
<dbReference type="Gene3D" id="3.40.50.1820">
    <property type="entry name" value="alpha/beta hydrolase"/>
    <property type="match status" value="1"/>
</dbReference>
<feature type="compositionally biased region" description="Polar residues" evidence="2">
    <location>
        <begin position="25"/>
        <end position="35"/>
    </location>
</feature>
<dbReference type="EMBL" id="CP012673">
    <property type="protein sequence ID" value="AUX39709.1"/>
    <property type="molecule type" value="Genomic_DNA"/>
</dbReference>
<evidence type="ECO:0000256" key="1">
    <source>
        <dbReference type="ARBA" id="ARBA00022801"/>
    </source>
</evidence>
<reference evidence="4 5" key="1">
    <citation type="submission" date="2015-09" db="EMBL/GenBank/DDBJ databases">
        <title>Sorangium comparison.</title>
        <authorList>
            <person name="Zaburannyi N."/>
            <person name="Bunk B."/>
            <person name="Overmann J."/>
            <person name="Mueller R."/>
        </authorList>
    </citation>
    <scope>NUCLEOTIDE SEQUENCE [LARGE SCALE GENOMIC DNA]</scope>
    <source>
        <strain evidence="4 5">So ce26</strain>
    </source>
</reference>
<feature type="domain" description="AB hydrolase-1" evidence="3">
    <location>
        <begin position="59"/>
        <end position="207"/>
    </location>
</feature>
<dbReference type="Pfam" id="PF00561">
    <property type="entry name" value="Abhydrolase_1"/>
    <property type="match status" value="1"/>
</dbReference>
<evidence type="ECO:0000256" key="2">
    <source>
        <dbReference type="SAM" id="MobiDB-lite"/>
    </source>
</evidence>
<feature type="region of interest" description="Disordered" evidence="2">
    <location>
        <begin position="16"/>
        <end position="36"/>
    </location>
</feature>
<dbReference type="InterPro" id="IPR000073">
    <property type="entry name" value="AB_hydrolase_1"/>
</dbReference>
<organism evidence="4 5">
    <name type="scientific">Sorangium cellulosum</name>
    <name type="common">Polyangium cellulosum</name>
    <dbReference type="NCBI Taxonomy" id="56"/>
    <lineage>
        <taxon>Bacteria</taxon>
        <taxon>Pseudomonadati</taxon>
        <taxon>Myxococcota</taxon>
        <taxon>Polyangia</taxon>
        <taxon>Polyangiales</taxon>
        <taxon>Polyangiaceae</taxon>
        <taxon>Sorangium</taxon>
    </lineage>
</organism>
<dbReference type="InterPro" id="IPR029058">
    <property type="entry name" value="AB_hydrolase_fold"/>
</dbReference>
<dbReference type="PANTHER" id="PTHR43798">
    <property type="entry name" value="MONOACYLGLYCEROL LIPASE"/>
    <property type="match status" value="1"/>
</dbReference>
<dbReference type="GO" id="GO:0016787">
    <property type="term" value="F:hydrolase activity"/>
    <property type="evidence" value="ECO:0007669"/>
    <property type="project" value="UniProtKB-KW"/>
</dbReference>
<dbReference type="OrthoDB" id="9785408at2"/>
<dbReference type="Proteomes" id="UP000238348">
    <property type="component" value="Chromosome"/>
</dbReference>
<name>A0A2L0EKA0_SORCE</name>
<dbReference type="RefSeq" id="WP_104977634.1">
    <property type="nucleotide sequence ID" value="NZ_CP012673.1"/>
</dbReference>
<dbReference type="PANTHER" id="PTHR43798:SF31">
    <property type="entry name" value="AB HYDROLASE SUPERFAMILY PROTEIN YCLE"/>
    <property type="match status" value="1"/>
</dbReference>
<dbReference type="AlphaFoldDB" id="A0A2L0EKA0"/>
<protein>
    <recommendedName>
        <fullName evidence="3">AB hydrolase-1 domain-containing protein</fullName>
    </recommendedName>
</protein>
<dbReference type="InterPro" id="IPR050266">
    <property type="entry name" value="AB_hydrolase_sf"/>
</dbReference>
<evidence type="ECO:0000313" key="4">
    <source>
        <dbReference type="EMBL" id="AUX39709.1"/>
    </source>
</evidence>
<dbReference type="GO" id="GO:0016020">
    <property type="term" value="C:membrane"/>
    <property type="evidence" value="ECO:0007669"/>
    <property type="project" value="TreeGrafter"/>
</dbReference>
<accession>A0A2L0EKA0</accession>
<sequence>MLVVLLTALVGCGPSPAPPAHTRAPASSQGTSAPSFAQVPAADGTPIAYATLGRGEQDVLLSHCWGGSADLFLPAARALSDRYRFIVPDLPGHGRSGKARRAWTVEAYAGDLETVARAAHVERPILVGHSMSGRVVVEAALGPLAGKVRGLVFIDAFPDVDHLPSHTNQSGMMGGLRADFPAEVRRIVRALFPPSAAEGDVERVAASILRVRPDTATAILEENLRYPARDRLRLLSMPVWSINADLAPTNERANQALVPGWRSLVIPRASHWPMVDAEERFEEALSAVLEDLSSS</sequence>